<reference evidence="1" key="1">
    <citation type="submission" date="2022-07" db="EMBL/GenBank/DDBJ databases">
        <title>Isolation, identification, and degradation of a PFOSA degrading strain from sewage treatment plant.</title>
        <authorList>
            <person name="Zhang L."/>
            <person name="Huo Y."/>
        </authorList>
    </citation>
    <scope>NUCLEOTIDE SEQUENCE</scope>
    <source>
        <strain evidence="1">C1</strain>
    </source>
</reference>
<dbReference type="Proteomes" id="UP001059844">
    <property type="component" value="Chromosome"/>
</dbReference>
<sequence length="187" mass="20785">MQKLYFFFFTFLLSVIVYAQPSKGEFINVSMGFGLTSPYNETDTDMNSNGFYAQGEYIWSPRSWFGVRPYVGVVITSGEAKVKRAGAPDYKIQTNAALLGAKVRLAAPIPYVAPFIETGFGVSIGSFETFTEEENLKKSGIITHIPLTLGLAIGRKHNYEVKLIYYYQEQVRQVTGAAALGFSFPID</sequence>
<evidence type="ECO:0000313" key="2">
    <source>
        <dbReference type="Proteomes" id="UP001059844"/>
    </source>
</evidence>
<evidence type="ECO:0008006" key="3">
    <source>
        <dbReference type="Google" id="ProtNLM"/>
    </source>
</evidence>
<protein>
    <recommendedName>
        <fullName evidence="3">Outer membrane protein beta-barrel domain-containing protein</fullName>
    </recommendedName>
</protein>
<gene>
    <name evidence="1" type="ORF">NOX80_10585</name>
</gene>
<accession>A0ABY5IMK3</accession>
<dbReference type="EMBL" id="CP101751">
    <property type="protein sequence ID" value="UUC44078.1"/>
    <property type="molecule type" value="Genomic_DNA"/>
</dbReference>
<keyword evidence="2" id="KW-1185">Reference proteome</keyword>
<organism evidence="1 2">
    <name type="scientific">Flavobacterium cerinum</name>
    <dbReference type="NCBI Taxonomy" id="2502784"/>
    <lineage>
        <taxon>Bacteria</taxon>
        <taxon>Pseudomonadati</taxon>
        <taxon>Bacteroidota</taxon>
        <taxon>Flavobacteriia</taxon>
        <taxon>Flavobacteriales</taxon>
        <taxon>Flavobacteriaceae</taxon>
        <taxon>Flavobacterium</taxon>
    </lineage>
</organism>
<proteinExistence type="predicted"/>
<name>A0ABY5IMK3_9FLAO</name>
<evidence type="ECO:0000313" key="1">
    <source>
        <dbReference type="EMBL" id="UUC44078.1"/>
    </source>
</evidence>
<dbReference type="RefSeq" id="WP_256549748.1">
    <property type="nucleotide sequence ID" value="NZ_CP101751.1"/>
</dbReference>